<dbReference type="InterPro" id="IPR050264">
    <property type="entry name" value="Bact_CCA-adding_enz_type3_sf"/>
</dbReference>
<dbReference type="Pfam" id="PF01743">
    <property type="entry name" value="PolyA_pol"/>
    <property type="match status" value="1"/>
</dbReference>
<dbReference type="InterPro" id="IPR006674">
    <property type="entry name" value="HD_domain"/>
</dbReference>
<dbReference type="InterPro" id="IPR032828">
    <property type="entry name" value="PolyA_RNA-bd"/>
</dbReference>
<gene>
    <name evidence="9" type="ORF">UFOPK1591_01477</name>
</gene>
<dbReference type="NCBIfam" id="TIGR02692">
    <property type="entry name" value="tRNA_CCA_actino"/>
    <property type="match status" value="1"/>
</dbReference>
<feature type="domain" description="HD" evidence="8">
    <location>
        <begin position="283"/>
        <end position="393"/>
    </location>
</feature>
<keyword evidence="5" id="KW-0479">Metal-binding</keyword>
<evidence type="ECO:0000256" key="4">
    <source>
        <dbReference type="ARBA" id="ARBA00022695"/>
    </source>
</evidence>
<dbReference type="SUPFAM" id="SSF81891">
    <property type="entry name" value="Poly A polymerase C-terminal region-like"/>
    <property type="match status" value="1"/>
</dbReference>
<proteinExistence type="predicted"/>
<dbReference type="GO" id="GO:0046872">
    <property type="term" value="F:metal ion binding"/>
    <property type="evidence" value="ECO:0007669"/>
    <property type="project" value="UniProtKB-KW"/>
</dbReference>
<accession>A0A6J6ECI8</accession>
<evidence type="ECO:0000256" key="6">
    <source>
        <dbReference type="ARBA" id="ARBA00022741"/>
    </source>
</evidence>
<keyword evidence="2" id="KW-0808">Transferase</keyword>
<comment type="cofactor">
    <cofactor evidence="1">
        <name>Mg(2+)</name>
        <dbReference type="ChEBI" id="CHEBI:18420"/>
    </cofactor>
</comment>
<dbReference type="CDD" id="cd05398">
    <property type="entry name" value="NT_ClassII-CCAase"/>
    <property type="match status" value="1"/>
</dbReference>
<evidence type="ECO:0000313" key="9">
    <source>
        <dbReference type="EMBL" id="CAB4574161.1"/>
    </source>
</evidence>
<keyword evidence="4" id="KW-0548">Nucleotidyltransferase</keyword>
<dbReference type="InterPro" id="IPR002646">
    <property type="entry name" value="PolA_pol_head_dom"/>
</dbReference>
<dbReference type="GO" id="GO:0016779">
    <property type="term" value="F:nucleotidyltransferase activity"/>
    <property type="evidence" value="ECO:0007669"/>
    <property type="project" value="UniProtKB-KW"/>
</dbReference>
<dbReference type="InterPro" id="IPR006675">
    <property type="entry name" value="HDIG_dom"/>
</dbReference>
<keyword evidence="6" id="KW-0547">Nucleotide-binding</keyword>
<dbReference type="EMBL" id="CAEZTD010000166">
    <property type="protein sequence ID" value="CAB4574161.1"/>
    <property type="molecule type" value="Genomic_DNA"/>
</dbReference>
<dbReference type="NCBIfam" id="TIGR00277">
    <property type="entry name" value="HDIG"/>
    <property type="match status" value="1"/>
</dbReference>
<dbReference type="GO" id="GO:0000166">
    <property type="term" value="F:nucleotide binding"/>
    <property type="evidence" value="ECO:0007669"/>
    <property type="project" value="UniProtKB-KW"/>
</dbReference>
<dbReference type="PROSITE" id="PS51831">
    <property type="entry name" value="HD"/>
    <property type="match status" value="1"/>
</dbReference>
<evidence type="ECO:0000256" key="1">
    <source>
        <dbReference type="ARBA" id="ARBA00001946"/>
    </source>
</evidence>
<reference evidence="9" key="1">
    <citation type="submission" date="2020-05" db="EMBL/GenBank/DDBJ databases">
        <authorList>
            <person name="Chiriac C."/>
            <person name="Salcher M."/>
            <person name="Ghai R."/>
            <person name="Kavagutti S V."/>
        </authorList>
    </citation>
    <scope>NUCLEOTIDE SEQUENCE</scope>
</reference>
<dbReference type="PANTHER" id="PTHR46173">
    <property type="entry name" value="CCA TRNA NUCLEOTIDYLTRANSFERASE 1, MITOCHONDRIAL"/>
    <property type="match status" value="1"/>
</dbReference>
<keyword evidence="7" id="KW-0460">Magnesium</keyword>
<dbReference type="InterPro" id="IPR043519">
    <property type="entry name" value="NT_sf"/>
</dbReference>
<evidence type="ECO:0000256" key="7">
    <source>
        <dbReference type="ARBA" id="ARBA00022842"/>
    </source>
</evidence>
<evidence type="ECO:0000256" key="2">
    <source>
        <dbReference type="ARBA" id="ARBA00022679"/>
    </source>
</evidence>
<evidence type="ECO:0000259" key="8">
    <source>
        <dbReference type="PROSITE" id="PS51831"/>
    </source>
</evidence>
<evidence type="ECO:0000256" key="3">
    <source>
        <dbReference type="ARBA" id="ARBA00022694"/>
    </source>
</evidence>
<evidence type="ECO:0000256" key="5">
    <source>
        <dbReference type="ARBA" id="ARBA00022723"/>
    </source>
</evidence>
<name>A0A6J6ECI8_9ZZZZ</name>
<dbReference type="Pfam" id="PF01966">
    <property type="entry name" value="HD"/>
    <property type="match status" value="1"/>
</dbReference>
<keyword evidence="3" id="KW-0819">tRNA processing</keyword>
<dbReference type="PANTHER" id="PTHR46173:SF1">
    <property type="entry name" value="CCA TRNA NUCLEOTIDYLTRANSFERASE 1, MITOCHONDRIAL"/>
    <property type="match status" value="1"/>
</dbReference>
<dbReference type="AlphaFoldDB" id="A0A6J6ECI8"/>
<protein>
    <submittedName>
        <fullName evidence="9">Unannotated protein</fullName>
    </submittedName>
</protein>
<dbReference type="InterPro" id="IPR003607">
    <property type="entry name" value="HD/PDEase_dom"/>
</dbReference>
<dbReference type="Gene3D" id="3.30.460.10">
    <property type="entry name" value="Beta Polymerase, domain 2"/>
    <property type="match status" value="1"/>
</dbReference>
<organism evidence="9">
    <name type="scientific">freshwater metagenome</name>
    <dbReference type="NCBI Taxonomy" id="449393"/>
    <lineage>
        <taxon>unclassified sequences</taxon>
        <taxon>metagenomes</taxon>
        <taxon>ecological metagenomes</taxon>
    </lineage>
</organism>
<dbReference type="CDD" id="cd00077">
    <property type="entry name" value="HDc"/>
    <property type="match status" value="1"/>
</dbReference>
<dbReference type="Pfam" id="PF12627">
    <property type="entry name" value="PolyA_pol_RNAbd"/>
    <property type="match status" value="1"/>
</dbReference>
<dbReference type="GO" id="GO:0008033">
    <property type="term" value="P:tRNA processing"/>
    <property type="evidence" value="ECO:0007669"/>
    <property type="project" value="UniProtKB-KW"/>
</dbReference>
<dbReference type="InterPro" id="IPR014065">
    <property type="entry name" value="tRNA_adenylyltransferase"/>
</dbReference>
<dbReference type="Gene3D" id="1.10.3090.10">
    <property type="entry name" value="cca-adding enzyme, domain 2"/>
    <property type="match status" value="1"/>
</dbReference>
<dbReference type="SMART" id="SM00471">
    <property type="entry name" value="HDc"/>
    <property type="match status" value="1"/>
</dbReference>
<dbReference type="SUPFAM" id="SSF81301">
    <property type="entry name" value="Nucleotidyltransferase"/>
    <property type="match status" value="1"/>
</dbReference>
<sequence>MRRSLNGACNLKAGLGAVRRIGRVESAADALKTLGAIAESAPVAALARAFRARGFDLALVGGPVRDAFLGRTIHDLDFTTNARPEQILEIIRPLADAHWETGREFGTIGARVAGEDVEITTFRADLYDGVTRKPDVTFGDSLEEDLVRRDFTVNAMALLLDPIRLVDPFGGIDDVVAQRLRTPRDVTACFTEDPLRMLRAARFVAQLGFVVDEDIEWAMHELRLDLERISAERIRDELVKLLCANDPVPGIQILVRTGLADVFMPEISALKLETDEHHHHKDVYEHSLTVLTQAIEWERVRFEGEPPNLVLRLAALLHDIGKPQTRRFEPGGAVSFYHHDVVGAKLAKKRLRELRFDNDTIDAVAHLVELHLRFFGYSEGAWSDSAVRRYVRDAGAELPLLHILTRADVTTRNRRKAERLSFAYDDLEQRITELSSQEELNAIRPDLDGEQIMDALALRPGPVVGRAYKFLLELRLDEGPLGEDEARKRLLSWWQQQPEFATDS</sequence>
<dbReference type="GO" id="GO:0000049">
    <property type="term" value="F:tRNA binding"/>
    <property type="evidence" value="ECO:0007669"/>
    <property type="project" value="TreeGrafter"/>
</dbReference>